<name>A0A484BPY2_DRONA</name>
<sequence>MGFRNMLLSCSLIVMLATSQARPRYSKTSYRKNFDLSTAGSETLLAYAAKPQPPMALTGNYNLIMPDYYDHHPAESMQLQNFAAFYDVEMSPGADLGMDESQFLARSTPVRPPKPINAEEQRIRQHLQPFDATREKKALQKLKKGNTKPKGEGYAEWDQFDYDLYSVNPGDSKKYYNDY</sequence>
<reference evidence="2 3" key="1">
    <citation type="journal article" date="2019" name="J. Hered.">
        <title>An Improved Genome Assembly for Drosophila navojoa, the Basal Species in the mojavensis Cluster.</title>
        <authorList>
            <person name="Vanderlinde T."/>
            <person name="Dupim E.G."/>
            <person name="Nazario-Yepiz N.O."/>
            <person name="Carvalho A.B."/>
        </authorList>
    </citation>
    <scope>NUCLEOTIDE SEQUENCE [LARGE SCALE GENOMIC DNA]</scope>
    <source>
        <strain evidence="2">Navoj_Jal97</strain>
        <tissue evidence="2">Whole organism</tissue>
    </source>
</reference>
<evidence type="ECO:0000313" key="2">
    <source>
        <dbReference type="EMBL" id="TDG50110.1"/>
    </source>
</evidence>
<comment type="caution">
    <text evidence="2">The sequence shown here is derived from an EMBL/GenBank/DDBJ whole genome shotgun (WGS) entry which is preliminary data.</text>
</comment>
<keyword evidence="3" id="KW-1185">Reference proteome</keyword>
<accession>A0A484BPY2</accession>
<dbReference type="EMBL" id="LSRL02000018">
    <property type="protein sequence ID" value="TDG50110.1"/>
    <property type="molecule type" value="Genomic_DNA"/>
</dbReference>
<dbReference type="Proteomes" id="UP000295192">
    <property type="component" value="Unassembled WGS sequence"/>
</dbReference>
<dbReference type="OrthoDB" id="8060654at2759"/>
<feature type="signal peptide" evidence="1">
    <location>
        <begin position="1"/>
        <end position="21"/>
    </location>
</feature>
<keyword evidence="1" id="KW-0732">Signal</keyword>
<feature type="chain" id="PRO_5019727356" evidence="1">
    <location>
        <begin position="22"/>
        <end position="179"/>
    </location>
</feature>
<dbReference type="OMA" id="GMDESQF"/>
<proteinExistence type="predicted"/>
<evidence type="ECO:0000313" key="3">
    <source>
        <dbReference type="Proteomes" id="UP000295192"/>
    </source>
</evidence>
<dbReference type="AlphaFoldDB" id="A0A484BPY2"/>
<evidence type="ECO:0000256" key="1">
    <source>
        <dbReference type="SAM" id="SignalP"/>
    </source>
</evidence>
<organism evidence="2 3">
    <name type="scientific">Drosophila navojoa</name>
    <name type="common">Fruit fly</name>
    <dbReference type="NCBI Taxonomy" id="7232"/>
    <lineage>
        <taxon>Eukaryota</taxon>
        <taxon>Metazoa</taxon>
        <taxon>Ecdysozoa</taxon>
        <taxon>Arthropoda</taxon>
        <taxon>Hexapoda</taxon>
        <taxon>Insecta</taxon>
        <taxon>Pterygota</taxon>
        <taxon>Neoptera</taxon>
        <taxon>Endopterygota</taxon>
        <taxon>Diptera</taxon>
        <taxon>Brachycera</taxon>
        <taxon>Muscomorpha</taxon>
        <taxon>Ephydroidea</taxon>
        <taxon>Drosophilidae</taxon>
        <taxon>Drosophila</taxon>
    </lineage>
</organism>
<protein>
    <submittedName>
        <fullName evidence="2">Uncharacterized protein</fullName>
    </submittedName>
</protein>
<gene>
    <name evidence="2" type="ORF">AWZ03_003620</name>
</gene>